<dbReference type="Gene3D" id="3.10.350.10">
    <property type="entry name" value="LysM domain"/>
    <property type="match status" value="2"/>
</dbReference>
<protein>
    <submittedName>
        <fullName evidence="5">LysM peptidoglycan-binding domain-containing protein</fullName>
    </submittedName>
</protein>
<comment type="similarity">
    <text evidence="1">Belongs to the transglycosylase Slt family.</text>
</comment>
<dbReference type="SUPFAM" id="SSF54106">
    <property type="entry name" value="LysM domain"/>
    <property type="match status" value="2"/>
</dbReference>
<dbReference type="GO" id="GO:0008932">
    <property type="term" value="F:lytic endotransglycosylase activity"/>
    <property type="evidence" value="ECO:0007669"/>
    <property type="project" value="TreeGrafter"/>
</dbReference>
<keyword evidence="2" id="KW-0175">Coiled coil</keyword>
<evidence type="ECO:0000313" key="5">
    <source>
        <dbReference type="EMBL" id="MBO8429027.1"/>
    </source>
</evidence>
<evidence type="ECO:0000256" key="2">
    <source>
        <dbReference type="SAM" id="Coils"/>
    </source>
</evidence>
<evidence type="ECO:0000313" key="6">
    <source>
        <dbReference type="Proteomes" id="UP000823635"/>
    </source>
</evidence>
<dbReference type="CDD" id="cd00118">
    <property type="entry name" value="LysM"/>
    <property type="match status" value="2"/>
</dbReference>
<feature type="coiled-coil region" evidence="2">
    <location>
        <begin position="31"/>
        <end position="58"/>
    </location>
</feature>
<dbReference type="SMART" id="SM00257">
    <property type="entry name" value="LysM"/>
    <property type="match status" value="2"/>
</dbReference>
<evidence type="ECO:0000256" key="1">
    <source>
        <dbReference type="ARBA" id="ARBA00007734"/>
    </source>
</evidence>
<accession>A0A9D9DL37</accession>
<dbReference type="InterPro" id="IPR008258">
    <property type="entry name" value="Transglycosylase_SLT_dom_1"/>
</dbReference>
<name>A0A9D9DL37_9BACT</name>
<dbReference type="Pfam" id="PF01464">
    <property type="entry name" value="SLT"/>
    <property type="match status" value="1"/>
</dbReference>
<dbReference type="Pfam" id="PF01476">
    <property type="entry name" value="LysM"/>
    <property type="match status" value="2"/>
</dbReference>
<dbReference type="PANTHER" id="PTHR33734:SF22">
    <property type="entry name" value="MEMBRANE-BOUND LYTIC MUREIN TRANSGLYCOSYLASE D"/>
    <property type="match status" value="1"/>
</dbReference>
<evidence type="ECO:0000259" key="4">
    <source>
        <dbReference type="PROSITE" id="PS51782"/>
    </source>
</evidence>
<gene>
    <name evidence="5" type="ORF">IAC68_03720</name>
</gene>
<dbReference type="SUPFAM" id="SSF53955">
    <property type="entry name" value="Lysozyme-like"/>
    <property type="match status" value="1"/>
</dbReference>
<dbReference type="PROSITE" id="PS51782">
    <property type="entry name" value="LYSM"/>
    <property type="match status" value="2"/>
</dbReference>
<dbReference type="AlphaFoldDB" id="A0A9D9DL37"/>
<dbReference type="GO" id="GO:0016020">
    <property type="term" value="C:membrane"/>
    <property type="evidence" value="ECO:0007669"/>
    <property type="project" value="InterPro"/>
</dbReference>
<dbReference type="InterPro" id="IPR036779">
    <property type="entry name" value="LysM_dom_sf"/>
</dbReference>
<dbReference type="PANTHER" id="PTHR33734">
    <property type="entry name" value="LYSM DOMAIN-CONTAINING GPI-ANCHORED PROTEIN 2"/>
    <property type="match status" value="1"/>
</dbReference>
<dbReference type="Proteomes" id="UP000823635">
    <property type="component" value="Unassembled WGS sequence"/>
</dbReference>
<feature type="chain" id="PRO_5039094860" evidence="3">
    <location>
        <begin position="24"/>
        <end position="542"/>
    </location>
</feature>
<dbReference type="PROSITE" id="PS00922">
    <property type="entry name" value="TRANSGLYCOSYLASE"/>
    <property type="match status" value="1"/>
</dbReference>
<dbReference type="EMBL" id="JADINB010000084">
    <property type="protein sequence ID" value="MBO8429027.1"/>
    <property type="molecule type" value="Genomic_DNA"/>
</dbReference>
<reference evidence="5" key="1">
    <citation type="submission" date="2020-10" db="EMBL/GenBank/DDBJ databases">
        <authorList>
            <person name="Gilroy R."/>
        </authorList>
    </citation>
    <scope>NUCLEOTIDE SEQUENCE</scope>
    <source>
        <strain evidence="5">15467</strain>
    </source>
</reference>
<feature type="domain" description="LysM" evidence="4">
    <location>
        <begin position="427"/>
        <end position="471"/>
    </location>
</feature>
<dbReference type="CDD" id="cd16894">
    <property type="entry name" value="MltD-like"/>
    <property type="match status" value="1"/>
</dbReference>
<dbReference type="GO" id="GO:0000270">
    <property type="term" value="P:peptidoglycan metabolic process"/>
    <property type="evidence" value="ECO:0007669"/>
    <property type="project" value="InterPro"/>
</dbReference>
<keyword evidence="3" id="KW-0732">Signal</keyword>
<dbReference type="InterPro" id="IPR000189">
    <property type="entry name" value="Transglyc_AS"/>
</dbReference>
<reference evidence="5" key="2">
    <citation type="journal article" date="2021" name="PeerJ">
        <title>Extensive microbial diversity within the chicken gut microbiome revealed by metagenomics and culture.</title>
        <authorList>
            <person name="Gilroy R."/>
            <person name="Ravi A."/>
            <person name="Getino M."/>
            <person name="Pursley I."/>
            <person name="Horton D.L."/>
            <person name="Alikhan N.F."/>
            <person name="Baker D."/>
            <person name="Gharbi K."/>
            <person name="Hall N."/>
            <person name="Watson M."/>
            <person name="Adriaenssens E.M."/>
            <person name="Foster-Nyarko E."/>
            <person name="Jarju S."/>
            <person name="Secka A."/>
            <person name="Antonio M."/>
            <person name="Oren A."/>
            <person name="Chaudhuri R.R."/>
            <person name="La Ragione R."/>
            <person name="Hildebrand F."/>
            <person name="Pallen M.J."/>
        </authorList>
    </citation>
    <scope>NUCLEOTIDE SEQUENCE</scope>
    <source>
        <strain evidence="5">15467</strain>
    </source>
</reference>
<organism evidence="5 6">
    <name type="scientific">Candidatus Egerieousia excrementavium</name>
    <dbReference type="NCBI Taxonomy" id="2840778"/>
    <lineage>
        <taxon>Bacteria</taxon>
        <taxon>Pseudomonadati</taxon>
        <taxon>Bacteroidota</taxon>
        <taxon>Bacteroidia</taxon>
        <taxon>Bacteroidales</taxon>
        <taxon>Candidatus Egerieousia</taxon>
    </lineage>
</organism>
<sequence length="542" mass="61832">MTRKYSMILLLLAFLAAPAAANAQFLKKIFKKNGEANKKELKAQINRLERERDSLLTIIEGGAIALSDTTTMEDTLNVGELDYVTSQIFGNAEPGSNPDSLLSIWYRQKAIPIGRFISEPDSVEYFSNIPDSVYIRKIQEMNSFIPIPYNRTVRNYIILYTEKMPEFSEQILGLSQYYLPIFEEILDQYNLPKELKVMAIIESGLSPVARSRANAKGIWQFMFRTALQYDLKITSFVDERYDPIKATHAAAKYLSDAYTIFGDWALAISSYNCGAGNVNKAIRRAGSREFWDIYPYLPRETRGYVPAFVGALYLINYYKDYKLEPAKTSLPIEVDTFKIHRNLHFKQISELVGIPIETLKSLNPQYVNEIIPGNEKNEYILRVPYNYTAAFVDHEDSLYNFKKDVYFTPVVYNRIKEDRLLSESQTIYHKVRSGETLGGIALRYKVRLADLKRWNNIGSRNLIRIGQRLVIYKNGGAPASSSSGKAKVTSDGNYQYYTIKKGDTLLGIAYSCGVKLNDILKLNGLSRNSKIYPGKKLKIKKI</sequence>
<dbReference type="InterPro" id="IPR023346">
    <property type="entry name" value="Lysozyme-like_dom_sf"/>
</dbReference>
<proteinExistence type="inferred from homology"/>
<feature type="signal peptide" evidence="3">
    <location>
        <begin position="1"/>
        <end position="23"/>
    </location>
</feature>
<comment type="caution">
    <text evidence="5">The sequence shown here is derived from an EMBL/GenBank/DDBJ whole genome shotgun (WGS) entry which is preliminary data.</text>
</comment>
<evidence type="ECO:0000256" key="3">
    <source>
        <dbReference type="SAM" id="SignalP"/>
    </source>
</evidence>
<feature type="domain" description="LysM" evidence="4">
    <location>
        <begin position="495"/>
        <end position="539"/>
    </location>
</feature>
<dbReference type="Gene3D" id="1.10.530.10">
    <property type="match status" value="1"/>
</dbReference>
<dbReference type="InterPro" id="IPR018392">
    <property type="entry name" value="LysM"/>
</dbReference>